<feature type="region of interest" description="Disordered" evidence="1">
    <location>
        <begin position="120"/>
        <end position="401"/>
    </location>
</feature>
<dbReference type="PROSITE" id="PS51257">
    <property type="entry name" value="PROKAR_LIPOPROTEIN"/>
    <property type="match status" value="1"/>
</dbReference>
<reference evidence="3" key="1">
    <citation type="submission" date="2023-06" db="EMBL/GenBank/DDBJ databases">
        <authorList>
            <person name="Delattre M."/>
        </authorList>
    </citation>
    <scope>NUCLEOTIDE SEQUENCE</scope>
    <source>
        <strain evidence="3">AF72</strain>
    </source>
</reference>
<dbReference type="Proteomes" id="UP001177023">
    <property type="component" value="Unassembled WGS sequence"/>
</dbReference>
<feature type="compositionally biased region" description="Acidic residues" evidence="1">
    <location>
        <begin position="178"/>
        <end position="188"/>
    </location>
</feature>
<protein>
    <submittedName>
        <fullName evidence="3">Uncharacterized protein</fullName>
    </submittedName>
</protein>
<feature type="compositionally biased region" description="Low complexity" evidence="1">
    <location>
        <begin position="155"/>
        <end position="171"/>
    </location>
</feature>
<keyword evidence="4" id="KW-1185">Reference proteome</keyword>
<proteinExistence type="predicted"/>
<feature type="compositionally biased region" description="Gly residues" evidence="1">
    <location>
        <begin position="121"/>
        <end position="130"/>
    </location>
</feature>
<evidence type="ECO:0000256" key="1">
    <source>
        <dbReference type="SAM" id="MobiDB-lite"/>
    </source>
</evidence>
<feature type="region of interest" description="Disordered" evidence="1">
    <location>
        <begin position="81"/>
        <end position="107"/>
    </location>
</feature>
<dbReference type="EMBL" id="CATQJA010000695">
    <property type="protein sequence ID" value="CAJ0563267.1"/>
    <property type="molecule type" value="Genomic_DNA"/>
</dbReference>
<feature type="compositionally biased region" description="Polar residues" evidence="1">
    <location>
        <begin position="131"/>
        <end position="149"/>
    </location>
</feature>
<feature type="compositionally biased region" description="Low complexity" evidence="1">
    <location>
        <begin position="328"/>
        <end position="343"/>
    </location>
</feature>
<organism evidence="3 4">
    <name type="scientific">Mesorhabditis spiculigera</name>
    <dbReference type="NCBI Taxonomy" id="96644"/>
    <lineage>
        <taxon>Eukaryota</taxon>
        <taxon>Metazoa</taxon>
        <taxon>Ecdysozoa</taxon>
        <taxon>Nematoda</taxon>
        <taxon>Chromadorea</taxon>
        <taxon>Rhabditida</taxon>
        <taxon>Rhabditina</taxon>
        <taxon>Rhabditomorpha</taxon>
        <taxon>Rhabditoidea</taxon>
        <taxon>Rhabditidae</taxon>
        <taxon>Mesorhabditinae</taxon>
        <taxon>Mesorhabditis</taxon>
    </lineage>
</organism>
<accession>A0AA36C7Q4</accession>
<feature type="compositionally biased region" description="Polar residues" evidence="1">
    <location>
        <begin position="250"/>
        <end position="271"/>
    </location>
</feature>
<keyword evidence="2" id="KW-0732">Signal</keyword>
<feature type="compositionally biased region" description="Polar residues" evidence="1">
    <location>
        <begin position="223"/>
        <end position="242"/>
    </location>
</feature>
<feature type="non-terminal residue" evidence="3">
    <location>
        <position position="401"/>
    </location>
</feature>
<sequence>MAGHRIRALLVPLGILMIANSATACICLPQLSLPPLPLFGGSSCCPPPPAPSCCGGAAPPPCGGPLGGGCGGGAAPPPPPPPPLVPSYGQLGGYVPPPPPPNPVQFPQQPLLSNMNPLYATGGGGGGGFNQGPTQTMVASSQFVSQNRPETSDLGSNGFTGTGTNNYGSTGRQPEVADGGDEYDDVDEGSTPGTVAGNAGREGIDKEVSEYEDVESEVVQPIAPSTTGGSSAQAKPQTSEYTESVHMPTNAINPPTGEASNYGQPKSTAGNTVDDYGDVEDQLATTQRPAPAEVPYSIPSSRENQRPAEEVPYQLPRGGSQEIPELITPSPSGSYNGPSYSTPASPAPGDDQGEDGYSEGDKKEAELPNALQYKPTPPTVSQPGRGNSDYEELPDAPAEVL</sequence>
<evidence type="ECO:0000313" key="4">
    <source>
        <dbReference type="Proteomes" id="UP001177023"/>
    </source>
</evidence>
<name>A0AA36C7Q4_9BILA</name>
<feature type="chain" id="PRO_5041368822" evidence="2">
    <location>
        <begin position="25"/>
        <end position="401"/>
    </location>
</feature>
<comment type="caution">
    <text evidence="3">The sequence shown here is derived from an EMBL/GenBank/DDBJ whole genome shotgun (WGS) entry which is preliminary data.</text>
</comment>
<gene>
    <name evidence="3" type="ORF">MSPICULIGERA_LOCUS2389</name>
</gene>
<feature type="compositionally biased region" description="Pro residues" evidence="1">
    <location>
        <begin position="95"/>
        <end position="104"/>
    </location>
</feature>
<evidence type="ECO:0000313" key="3">
    <source>
        <dbReference type="EMBL" id="CAJ0563267.1"/>
    </source>
</evidence>
<evidence type="ECO:0000256" key="2">
    <source>
        <dbReference type="SAM" id="SignalP"/>
    </source>
</evidence>
<feature type="signal peptide" evidence="2">
    <location>
        <begin position="1"/>
        <end position="24"/>
    </location>
</feature>
<dbReference type="AlphaFoldDB" id="A0AA36C7Q4"/>